<reference evidence="1" key="1">
    <citation type="journal article" date="2019" name="Environ. Microbiol.">
        <title>Fungal ecological strategies reflected in gene transcription - a case study of two litter decomposers.</title>
        <authorList>
            <person name="Barbi F."/>
            <person name="Kohler A."/>
            <person name="Barry K."/>
            <person name="Baskaran P."/>
            <person name="Daum C."/>
            <person name="Fauchery L."/>
            <person name="Ihrmark K."/>
            <person name="Kuo A."/>
            <person name="LaButti K."/>
            <person name="Lipzen A."/>
            <person name="Morin E."/>
            <person name="Grigoriev I.V."/>
            <person name="Henrissat B."/>
            <person name="Lindahl B."/>
            <person name="Martin F."/>
        </authorList>
    </citation>
    <scope>NUCLEOTIDE SEQUENCE</scope>
    <source>
        <strain evidence="1">JB14</strain>
    </source>
</reference>
<evidence type="ECO:0000313" key="2">
    <source>
        <dbReference type="Proteomes" id="UP000799118"/>
    </source>
</evidence>
<name>A0A6A4I9J7_9AGAR</name>
<evidence type="ECO:0000313" key="1">
    <source>
        <dbReference type="EMBL" id="KAE9405474.1"/>
    </source>
</evidence>
<dbReference type="AlphaFoldDB" id="A0A6A4I9J7"/>
<gene>
    <name evidence="1" type="ORF">BT96DRAFT_988509</name>
</gene>
<accession>A0A6A4I9J7</accession>
<proteinExistence type="predicted"/>
<keyword evidence="2" id="KW-1185">Reference proteome</keyword>
<dbReference type="EMBL" id="ML769409">
    <property type="protein sequence ID" value="KAE9405474.1"/>
    <property type="molecule type" value="Genomic_DNA"/>
</dbReference>
<dbReference type="Proteomes" id="UP000799118">
    <property type="component" value="Unassembled WGS sequence"/>
</dbReference>
<organism evidence="1 2">
    <name type="scientific">Gymnopus androsaceus JB14</name>
    <dbReference type="NCBI Taxonomy" id="1447944"/>
    <lineage>
        <taxon>Eukaryota</taxon>
        <taxon>Fungi</taxon>
        <taxon>Dikarya</taxon>
        <taxon>Basidiomycota</taxon>
        <taxon>Agaricomycotina</taxon>
        <taxon>Agaricomycetes</taxon>
        <taxon>Agaricomycetidae</taxon>
        <taxon>Agaricales</taxon>
        <taxon>Marasmiineae</taxon>
        <taxon>Omphalotaceae</taxon>
        <taxon>Gymnopus</taxon>
    </lineage>
</organism>
<protein>
    <submittedName>
        <fullName evidence="1">Uncharacterized protein</fullName>
    </submittedName>
</protein>
<sequence length="150" mass="16798">MTHLGYMTKLFPSSPPHSSSSLFIVPKTATLHHAGFVMDFTGLSHFISYASATSSPPPPCRLPLVVLLVNAPIITHRSVNVRYACFNDGGIYWSEVIPQSLLYSALLQRHVQLTIHLLIVPKHCSSHHRHHSILDKHLQMHNRSSSSPFF</sequence>